<dbReference type="InterPro" id="IPR001360">
    <property type="entry name" value="Glyco_hydro_1"/>
</dbReference>
<dbReference type="GO" id="GO:0008422">
    <property type="term" value="F:beta-glucosidase activity"/>
    <property type="evidence" value="ECO:0007669"/>
    <property type="project" value="TreeGrafter"/>
</dbReference>
<dbReference type="Proteomes" id="UP000288429">
    <property type="component" value="Unassembled WGS sequence"/>
</dbReference>
<accession>A0A428SUU8</accession>
<evidence type="ECO:0000313" key="3">
    <source>
        <dbReference type="EMBL" id="RSL93553.1"/>
    </source>
</evidence>
<comment type="caution">
    <text evidence="3">The sequence shown here is derived from an EMBL/GenBank/DDBJ whole genome shotgun (WGS) entry which is preliminary data.</text>
</comment>
<dbReference type="PANTHER" id="PTHR10353">
    <property type="entry name" value="GLYCOSYL HYDROLASE"/>
    <property type="match status" value="1"/>
</dbReference>
<sequence>MTNKPILDRLELKGILPSNFLHGFASAAYQVEGATSKDGRGPCSWDDFLKDFPDKGDDACRSYDLWEEDVKLLKQFGAKSYRFSISWSRVKPKGGASDPANEAGIQYHP</sequence>
<reference evidence="3 4" key="1">
    <citation type="submission" date="2017-06" db="EMBL/GenBank/DDBJ databases">
        <title>Cmopartive genomic analysis of Ambrosia Fusariam Clade fungi.</title>
        <authorList>
            <person name="Stajich J.E."/>
            <person name="Carrillo J."/>
            <person name="Kijimoto T."/>
            <person name="Eskalen A."/>
            <person name="O'Donnell K."/>
            <person name="Kasson M."/>
        </authorList>
    </citation>
    <scope>NUCLEOTIDE SEQUENCE [LARGE SCALE GENOMIC DNA]</scope>
    <source>
        <strain evidence="3 4">NRRL 20438</strain>
    </source>
</reference>
<dbReference type="PANTHER" id="PTHR10353:SF134">
    <property type="entry name" value="PUTATIVE (AFU_ORTHOLOGUE AFUA_3G12600)-RELATED"/>
    <property type="match status" value="1"/>
</dbReference>
<evidence type="ECO:0000256" key="1">
    <source>
        <dbReference type="RuleBase" id="RU003690"/>
    </source>
</evidence>
<dbReference type="SUPFAM" id="SSF51445">
    <property type="entry name" value="(Trans)glycosidases"/>
    <property type="match status" value="1"/>
</dbReference>
<name>A0A428SUU8_9HYPO</name>
<dbReference type="InterPro" id="IPR017853">
    <property type="entry name" value="GH"/>
</dbReference>
<evidence type="ECO:0000313" key="4">
    <source>
        <dbReference type="Proteomes" id="UP000288429"/>
    </source>
</evidence>
<evidence type="ECO:0000256" key="2">
    <source>
        <dbReference type="SAM" id="MobiDB-lite"/>
    </source>
</evidence>
<dbReference type="AlphaFoldDB" id="A0A428SUU8"/>
<gene>
    <name evidence="3" type="ORF">CDV31_014653</name>
</gene>
<proteinExistence type="inferred from homology"/>
<comment type="similarity">
    <text evidence="1">Belongs to the glycosyl hydrolase 1 family.</text>
</comment>
<dbReference type="Gene3D" id="3.20.20.80">
    <property type="entry name" value="Glycosidases"/>
    <property type="match status" value="1"/>
</dbReference>
<protein>
    <recommendedName>
        <fullName evidence="5">Beta-glucosidase 1B</fullName>
    </recommendedName>
</protein>
<dbReference type="GO" id="GO:0005975">
    <property type="term" value="P:carbohydrate metabolic process"/>
    <property type="evidence" value="ECO:0007669"/>
    <property type="project" value="InterPro"/>
</dbReference>
<keyword evidence="4" id="KW-1185">Reference proteome</keyword>
<dbReference type="Pfam" id="PF00232">
    <property type="entry name" value="Glyco_hydro_1"/>
    <property type="match status" value="1"/>
</dbReference>
<organism evidence="3 4">
    <name type="scientific">Fusarium ambrosium</name>
    <dbReference type="NCBI Taxonomy" id="131363"/>
    <lineage>
        <taxon>Eukaryota</taxon>
        <taxon>Fungi</taxon>
        <taxon>Dikarya</taxon>
        <taxon>Ascomycota</taxon>
        <taxon>Pezizomycotina</taxon>
        <taxon>Sordariomycetes</taxon>
        <taxon>Hypocreomycetidae</taxon>
        <taxon>Hypocreales</taxon>
        <taxon>Nectriaceae</taxon>
        <taxon>Fusarium</taxon>
        <taxon>Fusarium solani species complex</taxon>
    </lineage>
</organism>
<evidence type="ECO:0008006" key="5">
    <source>
        <dbReference type="Google" id="ProtNLM"/>
    </source>
</evidence>
<dbReference type="EMBL" id="NIZV01000343">
    <property type="protein sequence ID" value="RSL93553.1"/>
    <property type="molecule type" value="Genomic_DNA"/>
</dbReference>
<feature type="non-terminal residue" evidence="3">
    <location>
        <position position="109"/>
    </location>
</feature>
<feature type="region of interest" description="Disordered" evidence="2">
    <location>
        <begin position="90"/>
        <end position="109"/>
    </location>
</feature>